<organism evidence="1 2">
    <name type="scientific">Trichomalopsis sarcophagae</name>
    <dbReference type="NCBI Taxonomy" id="543379"/>
    <lineage>
        <taxon>Eukaryota</taxon>
        <taxon>Metazoa</taxon>
        <taxon>Ecdysozoa</taxon>
        <taxon>Arthropoda</taxon>
        <taxon>Hexapoda</taxon>
        <taxon>Insecta</taxon>
        <taxon>Pterygota</taxon>
        <taxon>Neoptera</taxon>
        <taxon>Endopterygota</taxon>
        <taxon>Hymenoptera</taxon>
        <taxon>Apocrita</taxon>
        <taxon>Proctotrupomorpha</taxon>
        <taxon>Chalcidoidea</taxon>
        <taxon>Pteromalidae</taxon>
        <taxon>Pteromalinae</taxon>
        <taxon>Trichomalopsis</taxon>
    </lineage>
</organism>
<keyword evidence="2" id="KW-1185">Reference proteome</keyword>
<protein>
    <submittedName>
        <fullName evidence="1">Uncharacterized protein</fullName>
    </submittedName>
</protein>
<reference evidence="1 2" key="1">
    <citation type="journal article" date="2017" name="Curr. Biol.">
        <title>The Evolution of Venom by Co-option of Single-Copy Genes.</title>
        <authorList>
            <person name="Martinson E.O."/>
            <person name="Mrinalini"/>
            <person name="Kelkar Y.D."/>
            <person name="Chang C.H."/>
            <person name="Werren J.H."/>
        </authorList>
    </citation>
    <scope>NUCLEOTIDE SEQUENCE [LARGE SCALE GENOMIC DNA]</scope>
    <source>
        <strain evidence="1 2">Alberta</strain>
        <tissue evidence="1">Whole body</tissue>
    </source>
</reference>
<evidence type="ECO:0000313" key="1">
    <source>
        <dbReference type="EMBL" id="OXU19527.1"/>
    </source>
</evidence>
<gene>
    <name evidence="1" type="ORF">TSAR_004535</name>
</gene>
<accession>A0A232EMG0</accession>
<comment type="caution">
    <text evidence="1">The sequence shown here is derived from an EMBL/GenBank/DDBJ whole genome shotgun (WGS) entry which is preliminary data.</text>
</comment>
<sequence>MRYLHGEQHVVTQISKDSTSSNSKDLLRNILEGRYFNLNLESSAITLLEVHVACKIDSVFESVVDLDLETIRLKVQNVWKIMNQQSALYGGGGQGATPENLAILAK</sequence>
<dbReference type="AlphaFoldDB" id="A0A232EMG0"/>
<proteinExistence type="predicted"/>
<evidence type="ECO:0000313" key="2">
    <source>
        <dbReference type="Proteomes" id="UP000215335"/>
    </source>
</evidence>
<dbReference type="Proteomes" id="UP000215335">
    <property type="component" value="Unassembled WGS sequence"/>
</dbReference>
<name>A0A232EMG0_9HYME</name>
<dbReference type="EMBL" id="NNAY01003373">
    <property type="protein sequence ID" value="OXU19527.1"/>
    <property type="molecule type" value="Genomic_DNA"/>
</dbReference>